<dbReference type="Gene3D" id="2.60.120.260">
    <property type="entry name" value="Galactose-binding domain-like"/>
    <property type="match status" value="1"/>
</dbReference>
<dbReference type="SUPFAM" id="SSF49785">
    <property type="entry name" value="Galactose-binding domain-like"/>
    <property type="match status" value="1"/>
</dbReference>
<reference evidence="5 7" key="1">
    <citation type="submission" date="2015-02" db="EMBL/GenBank/DDBJ databases">
        <authorList>
            <person name="Chooi Y.-H."/>
        </authorList>
    </citation>
    <scope>NUCLEOTIDE SEQUENCE [LARGE SCALE GENOMIC DNA]</scope>
    <source>
        <strain evidence="5">E3</strain>
    </source>
</reference>
<evidence type="ECO:0000259" key="4">
    <source>
        <dbReference type="Pfam" id="PF21039"/>
    </source>
</evidence>
<feature type="region of interest" description="Disordered" evidence="1">
    <location>
        <begin position="243"/>
        <end position="339"/>
    </location>
</feature>
<dbReference type="Proteomes" id="UP000290189">
    <property type="component" value="Unassembled WGS sequence"/>
</dbReference>
<dbReference type="OrthoDB" id="66599at2759"/>
<dbReference type="Pfam" id="PF21038">
    <property type="entry name" value="CEP104_N"/>
    <property type="match status" value="1"/>
</dbReference>
<sequence length="836" mass="92427">MEGVQDTADARIPFKVIRCSSFDHGSSADALEHVDPQSIGWVSAPFCTYPQELVLELDRPVRLRQIQILSHQYMIATRVELYIGKSSSTFTRLGYMSLDPNRASHYKARELKTVDIHPQTDAKFIQLVIRGCHENEANICKQVGIVAVRILGRRIASGVDPSDLAVDVECDPTTAAYLQQLHAQKLQAVRNEDYDEAQRLKQQITALRGIGYELAALEVKKADAVEMEDYELAKRIKVKMDELRRQHAPQYKPPPAHHHHQQQQQQSVHQAQQLQRVPSWHRQPSPSPQPGSVSRPPSAQPRYEPHHADVIPYDERPLPALKSHPDDPEETANPFGDRAGSVHINAAADVPSSSSATGDVSDPPALSEANRAAFADLIGVFGEACIALFCSKMFQHRVSALDEIEAAVMASGANQLNRAVQPLSTGAPADAEYINLVRHALQAVSIALGDSICQVCVRAMCLIETVIETAFPSMDISDIQNVFDPVVPTLVNIMDLNSGRAREKARRIFGTLIDYPAVIGRFLSKPLRNSNVPKPLQTRVELLTILIESNGLSEENGIRLEPIVQYFVLPALRHRQSSVRQAGANLAVALHSRVGATLLPFLEGVMNPKLEAALFKTIRDRQQHHQQSSKGKLSTPFPSHTPVPALASLSPVTIHNRRGSPPQRQRESFGRRSPGAFSVPDDDANVHDAPNGYDDDGEDDSICRFCGKKDMTFRIEENLDLHYWMACPMLVSCKLCEQVVEIPTLNDHLTNECEASNQVVTCATCLRPLCDADEVRRHQDLCPGKANEGGNECPLCQLVIGPGEDGWRRHLLQPPGCPCNARQKDRLQAAASRART</sequence>
<dbReference type="Proteomes" id="UP000039324">
    <property type="component" value="Unassembled WGS sequence"/>
</dbReference>
<dbReference type="SUPFAM" id="SSF48371">
    <property type="entry name" value="ARM repeat"/>
    <property type="match status" value="1"/>
</dbReference>
<dbReference type="InterPro" id="IPR011989">
    <property type="entry name" value="ARM-like"/>
</dbReference>
<dbReference type="InterPro" id="IPR048738">
    <property type="entry name" value="CEP104_Znf"/>
</dbReference>
<dbReference type="PANTHER" id="PTHR13371:SF0">
    <property type="entry name" value="CENTROSOMAL PROTEIN OF 104 KDA"/>
    <property type="match status" value="1"/>
</dbReference>
<protein>
    <submittedName>
        <fullName evidence="5">Uncharacterized protein</fullName>
    </submittedName>
</protein>
<keyword evidence="6" id="KW-0496">Mitochondrion</keyword>
<feature type="domain" description="Centrosomal protein CEP104 Zn finger" evidence="4">
    <location>
        <begin position="703"/>
        <end position="812"/>
    </location>
</feature>
<evidence type="ECO:0000313" key="8">
    <source>
        <dbReference type="Proteomes" id="UP000290189"/>
    </source>
</evidence>
<reference evidence="6 8" key="2">
    <citation type="submission" date="2018-03" db="EMBL/GenBank/DDBJ databases">
        <authorList>
            <person name="Fogelqvist J."/>
        </authorList>
    </citation>
    <scope>NUCLEOTIDE SEQUENCE [LARGE SCALE GENOMIC DNA]</scope>
</reference>
<evidence type="ECO:0000259" key="3">
    <source>
        <dbReference type="Pfam" id="PF21038"/>
    </source>
</evidence>
<dbReference type="EMBL" id="CDSF01000013">
    <property type="protein sequence ID" value="CEO95358.1"/>
    <property type="molecule type" value="Genomic_DNA"/>
</dbReference>
<dbReference type="Pfam" id="PF02151">
    <property type="entry name" value="UVR"/>
    <property type="match status" value="1"/>
</dbReference>
<dbReference type="PANTHER" id="PTHR13371">
    <property type="entry name" value="GLYCINE-, GLUTAMATE-, THIENYLCYCLOHEXYLPIPERIDINE-BINDING PROTEIN"/>
    <property type="match status" value="1"/>
</dbReference>
<feature type="domain" description="Centrosomal protein CEP104 N-terminal" evidence="3">
    <location>
        <begin position="40"/>
        <end position="152"/>
    </location>
</feature>
<dbReference type="Pfam" id="PF21040">
    <property type="entry name" value="CEP104-like_TOG"/>
    <property type="match status" value="1"/>
</dbReference>
<geneLocation type="mitochondrion" evidence="6"/>
<feature type="region of interest" description="Disordered" evidence="1">
    <location>
        <begin position="619"/>
        <end position="693"/>
    </location>
</feature>
<feature type="compositionally biased region" description="Polar residues" evidence="1">
    <location>
        <begin position="625"/>
        <end position="638"/>
    </location>
</feature>
<evidence type="ECO:0000259" key="2">
    <source>
        <dbReference type="Pfam" id="PF02151"/>
    </source>
</evidence>
<dbReference type="InterPro" id="IPR048739">
    <property type="entry name" value="CEP104_N"/>
</dbReference>
<feature type="compositionally biased region" description="Low complexity" evidence="1">
    <location>
        <begin position="262"/>
        <end position="275"/>
    </location>
</feature>
<name>A0A0G4IJH7_PLABS</name>
<dbReference type="Pfam" id="PF21039">
    <property type="entry name" value="CEP104_ZnF"/>
    <property type="match status" value="1"/>
</dbReference>
<gene>
    <name evidence="5" type="ORF">PBRA_004124</name>
    <name evidence="6" type="ORF">PLBR_LOCUS3405</name>
</gene>
<dbReference type="InterPro" id="IPR052607">
    <property type="entry name" value="CEP104-like"/>
</dbReference>
<organism evidence="5 7">
    <name type="scientific">Plasmodiophora brassicae</name>
    <name type="common">Clubroot disease agent</name>
    <dbReference type="NCBI Taxonomy" id="37360"/>
    <lineage>
        <taxon>Eukaryota</taxon>
        <taxon>Sar</taxon>
        <taxon>Rhizaria</taxon>
        <taxon>Endomyxa</taxon>
        <taxon>Phytomyxea</taxon>
        <taxon>Plasmodiophorida</taxon>
        <taxon>Plasmodiophoridae</taxon>
        <taxon>Plasmodiophora</taxon>
    </lineage>
</organism>
<evidence type="ECO:0000313" key="6">
    <source>
        <dbReference type="EMBL" id="SPQ96190.1"/>
    </source>
</evidence>
<proteinExistence type="predicted"/>
<dbReference type="EMBL" id="OVEO01000005">
    <property type="protein sequence ID" value="SPQ96190.1"/>
    <property type="molecule type" value="Genomic_DNA"/>
</dbReference>
<feature type="domain" description="UVR" evidence="2">
    <location>
        <begin position="177"/>
        <end position="208"/>
    </location>
</feature>
<dbReference type="InterPro" id="IPR001943">
    <property type="entry name" value="UVR_dom"/>
</dbReference>
<dbReference type="Gene3D" id="1.25.10.10">
    <property type="entry name" value="Leucine-rich Repeat Variant"/>
    <property type="match status" value="1"/>
</dbReference>
<dbReference type="OMA" id="VQGNDYN"/>
<feature type="compositionally biased region" description="Basic and acidic residues" evidence="1">
    <location>
        <begin position="303"/>
        <end position="317"/>
    </location>
</feature>
<dbReference type="InterPro" id="IPR016024">
    <property type="entry name" value="ARM-type_fold"/>
</dbReference>
<evidence type="ECO:0000313" key="5">
    <source>
        <dbReference type="EMBL" id="CEO95358.1"/>
    </source>
</evidence>
<keyword evidence="7" id="KW-1185">Reference proteome</keyword>
<dbReference type="AlphaFoldDB" id="A0A0G4IJH7"/>
<accession>A0A0G4IJH7</accession>
<evidence type="ECO:0000256" key="1">
    <source>
        <dbReference type="SAM" id="MobiDB-lite"/>
    </source>
</evidence>
<evidence type="ECO:0000313" key="7">
    <source>
        <dbReference type="Proteomes" id="UP000039324"/>
    </source>
</evidence>
<dbReference type="InterPro" id="IPR008979">
    <property type="entry name" value="Galactose-bd-like_sf"/>
</dbReference>
<dbReference type="GO" id="GO:0005929">
    <property type="term" value="C:cilium"/>
    <property type="evidence" value="ECO:0007669"/>
    <property type="project" value="TreeGrafter"/>
</dbReference>